<dbReference type="RefSeq" id="WP_377178418.1">
    <property type="nucleotide sequence ID" value="NZ_JBHTMY010000003.1"/>
</dbReference>
<organism evidence="1 2">
    <name type="scientific">Namhaeicola litoreus</name>
    <dbReference type="NCBI Taxonomy" id="1052145"/>
    <lineage>
        <taxon>Bacteria</taxon>
        <taxon>Pseudomonadati</taxon>
        <taxon>Bacteroidota</taxon>
        <taxon>Flavobacteriia</taxon>
        <taxon>Flavobacteriales</taxon>
        <taxon>Flavobacteriaceae</taxon>
        <taxon>Namhaeicola</taxon>
    </lineage>
</organism>
<proteinExistence type="predicted"/>
<reference evidence="2" key="1">
    <citation type="journal article" date="2019" name="Int. J. Syst. Evol. Microbiol.">
        <title>The Global Catalogue of Microorganisms (GCM) 10K type strain sequencing project: providing services to taxonomists for standard genome sequencing and annotation.</title>
        <authorList>
            <consortium name="The Broad Institute Genomics Platform"/>
            <consortium name="The Broad Institute Genome Sequencing Center for Infectious Disease"/>
            <person name="Wu L."/>
            <person name="Ma J."/>
        </authorList>
    </citation>
    <scope>NUCLEOTIDE SEQUENCE [LARGE SCALE GENOMIC DNA]</scope>
    <source>
        <strain evidence="2">CCUG 61485</strain>
    </source>
</reference>
<dbReference type="Proteomes" id="UP001597201">
    <property type="component" value="Unassembled WGS sequence"/>
</dbReference>
<gene>
    <name evidence="1" type="ORF">ACFQ39_09500</name>
</gene>
<protein>
    <submittedName>
        <fullName evidence="1">DUF937 domain-containing protein</fullName>
    </submittedName>
</protein>
<accession>A0ABW3Y3Y2</accession>
<dbReference type="EMBL" id="JBHTMY010000003">
    <property type="protein sequence ID" value="MFD1315851.1"/>
    <property type="molecule type" value="Genomic_DNA"/>
</dbReference>
<sequence>MSLLNELLSGPIGKELIEGSSKQLGLNKASTAAAFGAALPMIMGAMKNNATKSEGAAGLLKALANSNHSSGALLENLSSVLGGSNIDDNVLQDGGNILNHVFGGQTNNAAEVLGKTSNIDPAMASQIMKMAAPVVMGYLGKNAMSNKVSDENSLSGLLGSLLDDDDEYVQTAAKIQDFDHNDDTIDDLANKFKQKGNSQGIIGNLLNNLLS</sequence>
<evidence type="ECO:0000313" key="1">
    <source>
        <dbReference type="EMBL" id="MFD1315851.1"/>
    </source>
</evidence>
<name>A0ABW3Y3Y2_9FLAO</name>
<comment type="caution">
    <text evidence="1">The sequence shown here is derived from an EMBL/GenBank/DDBJ whole genome shotgun (WGS) entry which is preliminary data.</text>
</comment>
<keyword evidence="2" id="KW-1185">Reference proteome</keyword>
<dbReference type="Pfam" id="PF06078">
    <property type="entry name" value="DUF937"/>
    <property type="match status" value="1"/>
</dbReference>
<evidence type="ECO:0000313" key="2">
    <source>
        <dbReference type="Proteomes" id="UP001597201"/>
    </source>
</evidence>
<dbReference type="InterPro" id="IPR009282">
    <property type="entry name" value="DUF937"/>
</dbReference>